<evidence type="ECO:0000313" key="3">
    <source>
        <dbReference type="EMBL" id="REG55423.1"/>
    </source>
</evidence>
<evidence type="ECO:0000313" key="2">
    <source>
        <dbReference type="EMBL" id="REF67785.1"/>
    </source>
</evidence>
<dbReference type="Pfam" id="PF01755">
    <property type="entry name" value="Glyco_transf_25"/>
    <property type="match status" value="1"/>
</dbReference>
<dbReference type="InterPro" id="IPR002654">
    <property type="entry name" value="Glyco_trans_25"/>
</dbReference>
<organism evidence="2 5">
    <name type="scientific">Paracoccus versutus</name>
    <name type="common">Thiobacillus versutus</name>
    <dbReference type="NCBI Taxonomy" id="34007"/>
    <lineage>
        <taxon>Bacteria</taxon>
        <taxon>Pseudomonadati</taxon>
        <taxon>Pseudomonadota</taxon>
        <taxon>Alphaproteobacteria</taxon>
        <taxon>Rhodobacterales</taxon>
        <taxon>Paracoccaceae</taxon>
        <taxon>Paracoccus</taxon>
    </lineage>
</organism>
<gene>
    <name evidence="3" type="ORF">ATH84_1003124</name>
    <name evidence="2" type="ORF">BDD41_4815</name>
</gene>
<name>A0A099FCH1_PARVE</name>
<accession>A0A3D9XB72</accession>
<keyword evidence="2" id="KW-0808">Transferase</keyword>
<dbReference type="CDD" id="cd06532">
    <property type="entry name" value="Glyco_transf_25"/>
    <property type="match status" value="1"/>
</dbReference>
<dbReference type="EMBL" id="QUMX01000003">
    <property type="protein sequence ID" value="REG55423.1"/>
    <property type="molecule type" value="Genomic_DNA"/>
</dbReference>
<evidence type="ECO:0000259" key="1">
    <source>
        <dbReference type="Pfam" id="PF01755"/>
    </source>
</evidence>
<reference evidence="4 5" key="1">
    <citation type="submission" date="2018-08" db="EMBL/GenBank/DDBJ databases">
        <title>Genomic Encyclopedia of Archaeal and Bacterial Type Strains, Phase II (KMG-II): from individual species to whole genera.</title>
        <authorList>
            <person name="Goeker M."/>
        </authorList>
    </citation>
    <scope>NUCLEOTIDE SEQUENCE [LARGE SCALE GENOMIC DNA]</scope>
    <source>
        <strain evidence="2 5">DSM 17099</strain>
        <strain evidence="3 4">DSM 582</strain>
    </source>
</reference>
<accession>A0A099FCH1</accession>
<dbReference type="AlphaFoldDB" id="A0A099FCH1"/>
<evidence type="ECO:0000313" key="5">
    <source>
        <dbReference type="Proteomes" id="UP000256941"/>
    </source>
</evidence>
<sequence length="262" mass="30080">MPGLLHVRRDGISTMQTNWPIFVLTLAGDEARRQPLLDRLAENGLQWRLVYGVDGRRGLPPEYLPMIDRDAAQDRLKRPMTDSEFACALSHRRIYEIIMAEGLDGALVLEDDAILTPDFPDFIRAGHHLTDTLALLYHYSGRALPWQRRKAGRWLMYRPTRRASGCTGYTLSRNMAHELLQAMTPVSFVSDWPVDLYDSRAWLVAPRVVHHAPPGQGLSHLAQERTVAEMQRPCEKRNPARFLKASYYRGLVRRRLARRVDS</sequence>
<dbReference type="GO" id="GO:0016740">
    <property type="term" value="F:transferase activity"/>
    <property type="evidence" value="ECO:0007669"/>
    <property type="project" value="UniProtKB-KW"/>
</dbReference>
<comment type="caution">
    <text evidence="2">The sequence shown here is derived from an EMBL/GenBank/DDBJ whole genome shotgun (WGS) entry which is preliminary data.</text>
</comment>
<proteinExistence type="predicted"/>
<dbReference type="Proteomes" id="UP000256794">
    <property type="component" value="Unassembled WGS sequence"/>
</dbReference>
<dbReference type="EMBL" id="QTUJ01000004">
    <property type="protein sequence ID" value="REF67785.1"/>
    <property type="molecule type" value="Genomic_DNA"/>
</dbReference>
<dbReference type="eggNOG" id="COG3306">
    <property type="taxonomic scope" value="Bacteria"/>
</dbReference>
<dbReference type="OrthoDB" id="259382at2"/>
<evidence type="ECO:0000313" key="4">
    <source>
        <dbReference type="Proteomes" id="UP000256794"/>
    </source>
</evidence>
<protein>
    <submittedName>
        <fullName evidence="2">Glycosyl transferase family 25</fullName>
    </submittedName>
</protein>
<dbReference type="Proteomes" id="UP000256941">
    <property type="component" value="Unassembled WGS sequence"/>
</dbReference>
<feature type="domain" description="Glycosyl transferase family 25" evidence="1">
    <location>
        <begin position="20"/>
        <end position="192"/>
    </location>
</feature>
<keyword evidence="4" id="KW-1185">Reference proteome</keyword>